<evidence type="ECO:0000313" key="2">
    <source>
        <dbReference type="Proteomes" id="UP000559256"/>
    </source>
</evidence>
<dbReference type="OrthoDB" id="58379at2759"/>
<keyword evidence="2" id="KW-1185">Reference proteome</keyword>
<gene>
    <name evidence="1" type="ORF">D9758_012924</name>
</gene>
<reference evidence="1 2" key="1">
    <citation type="journal article" date="2020" name="ISME J.">
        <title>Uncovering the hidden diversity of litter-decomposition mechanisms in mushroom-forming fungi.</title>
        <authorList>
            <person name="Floudas D."/>
            <person name="Bentzer J."/>
            <person name="Ahren D."/>
            <person name="Johansson T."/>
            <person name="Persson P."/>
            <person name="Tunlid A."/>
        </authorList>
    </citation>
    <scope>NUCLEOTIDE SEQUENCE [LARGE SCALE GENOMIC DNA]</scope>
    <source>
        <strain evidence="1 2">CBS 291.85</strain>
    </source>
</reference>
<comment type="caution">
    <text evidence="1">The sequence shown here is derived from an EMBL/GenBank/DDBJ whole genome shotgun (WGS) entry which is preliminary data.</text>
</comment>
<protein>
    <submittedName>
        <fullName evidence="1">Uncharacterized protein</fullName>
    </submittedName>
</protein>
<evidence type="ECO:0000313" key="1">
    <source>
        <dbReference type="EMBL" id="KAF5343992.1"/>
    </source>
</evidence>
<dbReference type="PANTHER" id="PTHR38696">
    <property type="entry name" value="MEDIATOR OF RNA POLYMERASE II TRANSCRIPTION SUBUNIT 13"/>
    <property type="match status" value="1"/>
</dbReference>
<dbReference type="PANTHER" id="PTHR38696:SF1">
    <property type="entry name" value="MEDIATOR OF RNA POLYMERASE II TRANSCRIPTION SUBUNIT 13"/>
    <property type="match status" value="1"/>
</dbReference>
<sequence>MSKESVTDGRGSAPRFAWMSFNKGDRIRFMRFNSSEIQTMKSTLSRSWSNLGIQVLPPTDQERDYYGAHEFKLRGYPWYESDNRGGVPARHLMCNIFEILYDLGWVVYAATDVIQGKDEKDTTVFRYQSPPLRNVPGLKFVNAPEEVINTASQAFSSKIQRQQWKTSETTYKIKFHGYPFSSDSDSAVLGREMAVHLLEILEQNGFTLYVSLNQTDVPHGEDNAGLGSDTWYCRKLNN</sequence>
<dbReference type="Proteomes" id="UP000559256">
    <property type="component" value="Unassembled WGS sequence"/>
</dbReference>
<accession>A0A8H5FPF9</accession>
<dbReference type="AlphaFoldDB" id="A0A8H5FPF9"/>
<organism evidence="1 2">
    <name type="scientific">Tetrapyrgos nigripes</name>
    <dbReference type="NCBI Taxonomy" id="182062"/>
    <lineage>
        <taxon>Eukaryota</taxon>
        <taxon>Fungi</taxon>
        <taxon>Dikarya</taxon>
        <taxon>Basidiomycota</taxon>
        <taxon>Agaricomycotina</taxon>
        <taxon>Agaricomycetes</taxon>
        <taxon>Agaricomycetidae</taxon>
        <taxon>Agaricales</taxon>
        <taxon>Marasmiineae</taxon>
        <taxon>Marasmiaceae</taxon>
        <taxon>Tetrapyrgos</taxon>
    </lineage>
</organism>
<proteinExistence type="predicted"/>
<name>A0A8H5FPF9_9AGAR</name>
<dbReference type="EMBL" id="JAACJM010000130">
    <property type="protein sequence ID" value="KAF5343992.1"/>
    <property type="molecule type" value="Genomic_DNA"/>
</dbReference>